<feature type="transmembrane region" description="Helical" evidence="1">
    <location>
        <begin position="46"/>
        <end position="67"/>
    </location>
</feature>
<reference evidence="3 4" key="1">
    <citation type="journal article" date="2016" name="Nat. Commun.">
        <title>Thousands of microbial genomes shed light on interconnected biogeochemical processes in an aquifer system.</title>
        <authorList>
            <person name="Anantharaman K."/>
            <person name="Brown C.T."/>
            <person name="Hug L.A."/>
            <person name="Sharon I."/>
            <person name="Castelle C.J."/>
            <person name="Probst A.J."/>
            <person name="Thomas B.C."/>
            <person name="Singh A."/>
            <person name="Wilkins M.J."/>
            <person name="Karaoz U."/>
            <person name="Brodie E.L."/>
            <person name="Williams K.H."/>
            <person name="Hubbard S.S."/>
            <person name="Banfield J.F."/>
        </authorList>
    </citation>
    <scope>NUCLEOTIDE SEQUENCE [LARGE SCALE GENOMIC DNA]</scope>
</reference>
<keyword evidence="1" id="KW-0472">Membrane</keyword>
<evidence type="ECO:0000259" key="2">
    <source>
        <dbReference type="Pfam" id="PF18893"/>
    </source>
</evidence>
<dbReference type="EMBL" id="MGJP01000015">
    <property type="protein sequence ID" value="OGN10128.1"/>
    <property type="molecule type" value="Genomic_DNA"/>
</dbReference>
<gene>
    <name evidence="3" type="ORF">A3J46_00485</name>
</gene>
<feature type="domain" description="DUF5652" evidence="2">
    <location>
        <begin position="18"/>
        <end position="71"/>
    </location>
</feature>
<organism evidence="3 4">
    <name type="scientific">Candidatus Yanofskybacteria bacterium RIFCSPHIGHO2_02_FULL_41_11</name>
    <dbReference type="NCBI Taxonomy" id="1802675"/>
    <lineage>
        <taxon>Bacteria</taxon>
        <taxon>Candidatus Yanofskyibacteriota</taxon>
    </lineage>
</organism>
<dbReference type="Proteomes" id="UP000177167">
    <property type="component" value="Unassembled WGS sequence"/>
</dbReference>
<sequence length="72" mass="8186">MNDLFYQPWGPIVGIVGLGILLVVSIWTLFWKGLALWKAAKLGHKGWFVAILLINTLGILEILYIYVFSRKP</sequence>
<protein>
    <recommendedName>
        <fullName evidence="2">DUF5652 domain-containing protein</fullName>
    </recommendedName>
</protein>
<evidence type="ECO:0000313" key="3">
    <source>
        <dbReference type="EMBL" id="OGN10128.1"/>
    </source>
</evidence>
<keyword evidence="1" id="KW-1133">Transmembrane helix</keyword>
<dbReference type="AlphaFoldDB" id="A0A1F8FC62"/>
<proteinExistence type="predicted"/>
<dbReference type="Pfam" id="PF18893">
    <property type="entry name" value="DUF5652"/>
    <property type="match status" value="1"/>
</dbReference>
<accession>A0A1F8FC62</accession>
<comment type="caution">
    <text evidence="3">The sequence shown here is derived from an EMBL/GenBank/DDBJ whole genome shotgun (WGS) entry which is preliminary data.</text>
</comment>
<dbReference type="InterPro" id="IPR043712">
    <property type="entry name" value="DUF5652"/>
</dbReference>
<keyword evidence="1" id="KW-0812">Transmembrane</keyword>
<evidence type="ECO:0000256" key="1">
    <source>
        <dbReference type="SAM" id="Phobius"/>
    </source>
</evidence>
<name>A0A1F8FC62_9BACT</name>
<evidence type="ECO:0000313" key="4">
    <source>
        <dbReference type="Proteomes" id="UP000177167"/>
    </source>
</evidence>
<feature type="transmembrane region" description="Helical" evidence="1">
    <location>
        <begin position="12"/>
        <end position="34"/>
    </location>
</feature>